<dbReference type="KEGG" id="tut:107368706"/>
<evidence type="ECO:0000256" key="1">
    <source>
        <dbReference type="SAM" id="SignalP"/>
    </source>
</evidence>
<feature type="chain" id="PRO_5004592061" description="Fibronectin type-III domain-containing protein" evidence="1">
    <location>
        <begin position="21"/>
        <end position="204"/>
    </location>
</feature>
<keyword evidence="3" id="KW-1185">Reference proteome</keyword>
<gene>
    <name evidence="2" type="primary">107368706</name>
</gene>
<reference evidence="3" key="1">
    <citation type="submission" date="2011-08" db="EMBL/GenBank/DDBJ databases">
        <authorList>
            <person name="Rombauts S."/>
        </authorList>
    </citation>
    <scope>NUCLEOTIDE SEQUENCE</scope>
    <source>
        <strain evidence="3">London</strain>
    </source>
</reference>
<proteinExistence type="predicted"/>
<dbReference type="EMBL" id="CAEY01000742">
    <property type="status" value="NOT_ANNOTATED_CDS"/>
    <property type="molecule type" value="Genomic_DNA"/>
</dbReference>
<keyword evidence="1" id="KW-0732">Signal</keyword>
<sequence>MTSKFICVLLFGLFINYVYADEVETLTVDVTEVGDTFVSMNIIAPSHLNYTYFEGINVQYLLQGGEKQEELIAVNDRRKVKNIRVNHLEPNSHYILNVSAKYGDVYLANSKGDIEVTMKAAAPKSALVKEIKLQLNGQNVATYHIQVDRIIGINKLVNCVSATVEVSYSDVFTLNLVYGERYSVKTWYVDTDGRESATVTSYYV</sequence>
<feature type="signal peptide" evidence="1">
    <location>
        <begin position="1"/>
        <end position="20"/>
    </location>
</feature>
<evidence type="ECO:0008006" key="4">
    <source>
        <dbReference type="Google" id="ProtNLM"/>
    </source>
</evidence>
<protein>
    <recommendedName>
        <fullName evidence="4">Fibronectin type-III domain-containing protein</fullName>
    </recommendedName>
</protein>
<evidence type="ECO:0000313" key="3">
    <source>
        <dbReference type="Proteomes" id="UP000015104"/>
    </source>
</evidence>
<dbReference type="HOGENOM" id="CLU_1231308_0_0_1"/>
<dbReference type="EnsemblMetazoa" id="tetur28g01960.1">
    <property type="protein sequence ID" value="tetur28g01960.1"/>
    <property type="gene ID" value="tetur28g01960"/>
</dbReference>
<dbReference type="AlphaFoldDB" id="T1KZK8"/>
<evidence type="ECO:0000313" key="2">
    <source>
        <dbReference type="EnsemblMetazoa" id="tetur28g01960.1"/>
    </source>
</evidence>
<reference evidence="2" key="2">
    <citation type="submission" date="2015-06" db="UniProtKB">
        <authorList>
            <consortium name="EnsemblMetazoa"/>
        </authorList>
    </citation>
    <scope>IDENTIFICATION</scope>
</reference>
<dbReference type="OrthoDB" id="6533405at2759"/>
<organism evidence="2 3">
    <name type="scientific">Tetranychus urticae</name>
    <name type="common">Two-spotted spider mite</name>
    <dbReference type="NCBI Taxonomy" id="32264"/>
    <lineage>
        <taxon>Eukaryota</taxon>
        <taxon>Metazoa</taxon>
        <taxon>Ecdysozoa</taxon>
        <taxon>Arthropoda</taxon>
        <taxon>Chelicerata</taxon>
        <taxon>Arachnida</taxon>
        <taxon>Acari</taxon>
        <taxon>Acariformes</taxon>
        <taxon>Trombidiformes</taxon>
        <taxon>Prostigmata</taxon>
        <taxon>Eleutherengona</taxon>
        <taxon>Raphignathae</taxon>
        <taxon>Tetranychoidea</taxon>
        <taxon>Tetranychidae</taxon>
        <taxon>Tetranychus</taxon>
    </lineage>
</organism>
<accession>T1KZK8</accession>
<name>T1KZK8_TETUR</name>
<dbReference type="Proteomes" id="UP000015104">
    <property type="component" value="Unassembled WGS sequence"/>
</dbReference>